<reference evidence="2" key="1">
    <citation type="submission" date="2021-09" db="EMBL/GenBank/DDBJ databases">
        <authorList>
            <person name="Liu Y."/>
        </authorList>
    </citation>
    <scope>NUCLEOTIDE SEQUENCE</scope>
</reference>
<protein>
    <submittedName>
        <fullName evidence="2">Uncharacterized protein</fullName>
    </submittedName>
</protein>
<sequence>MGARNPYRGTEEQFEGVKRINELLDQAQSLVLEAEGIADNLGLSFTINFGTYGMGGSYTGAAAVEDWQRSETDAEEGEGVWNASSQSC</sequence>
<proteinExistence type="predicted"/>
<feature type="region of interest" description="Disordered" evidence="1">
    <location>
        <begin position="68"/>
        <end position="88"/>
    </location>
</feature>
<gene>
    <name evidence="2" type="ORF">PHB09_121</name>
</gene>
<dbReference type="EMBL" id="OK040171">
    <property type="protein sequence ID" value="UAV84616.1"/>
    <property type="molecule type" value="Genomic_DNA"/>
</dbReference>
<evidence type="ECO:0000256" key="1">
    <source>
        <dbReference type="SAM" id="MobiDB-lite"/>
    </source>
</evidence>
<evidence type="ECO:0000313" key="3">
    <source>
        <dbReference type="Proteomes" id="UP000827914"/>
    </source>
</evidence>
<accession>A0AAE9BNG0</accession>
<name>A0AAE9BNG0_9CAUD</name>
<organism evidence="2 3">
    <name type="scientific">Pseudomonas phage PHB09</name>
    <dbReference type="NCBI Taxonomy" id="2867265"/>
    <lineage>
        <taxon>Viruses</taxon>
        <taxon>Duplodnaviria</taxon>
        <taxon>Heunggongvirae</taxon>
        <taxon>Uroviricota</taxon>
        <taxon>Caudoviricetes</taxon>
        <taxon>Vandenendeviridae</taxon>
        <taxon>Gorskivirinae</taxon>
        <taxon>Dilongvirus</taxon>
        <taxon>Dilongvirus PHB09</taxon>
    </lineage>
</organism>
<dbReference type="Proteomes" id="UP000827914">
    <property type="component" value="Segment"/>
</dbReference>
<evidence type="ECO:0000313" key="2">
    <source>
        <dbReference type="EMBL" id="UAV84616.1"/>
    </source>
</evidence>
<keyword evidence="3" id="KW-1185">Reference proteome</keyword>